<sequence length="66" mass="7841">MHRDRLVVLVTLLLLDLGQIFRLHIRLIIAPTVHRHRLINQQPVVHRRHEQLLRVGQTFALRCPDV</sequence>
<protein>
    <submittedName>
        <fullName evidence="1">Putative secreted protein</fullName>
    </submittedName>
</protein>
<evidence type="ECO:0000313" key="1">
    <source>
        <dbReference type="EMBL" id="MBW72041.1"/>
    </source>
</evidence>
<accession>A0A2M4D3H2</accession>
<dbReference type="AlphaFoldDB" id="A0A2M4D3H2"/>
<organism evidence="1">
    <name type="scientific">Anopheles darlingi</name>
    <name type="common">Mosquito</name>
    <dbReference type="NCBI Taxonomy" id="43151"/>
    <lineage>
        <taxon>Eukaryota</taxon>
        <taxon>Metazoa</taxon>
        <taxon>Ecdysozoa</taxon>
        <taxon>Arthropoda</taxon>
        <taxon>Hexapoda</taxon>
        <taxon>Insecta</taxon>
        <taxon>Pterygota</taxon>
        <taxon>Neoptera</taxon>
        <taxon>Endopterygota</taxon>
        <taxon>Diptera</taxon>
        <taxon>Nematocera</taxon>
        <taxon>Culicoidea</taxon>
        <taxon>Culicidae</taxon>
        <taxon>Anophelinae</taxon>
        <taxon>Anopheles</taxon>
    </lineage>
</organism>
<name>A0A2M4D3H2_ANODA</name>
<reference evidence="1" key="1">
    <citation type="submission" date="2018-01" db="EMBL/GenBank/DDBJ databases">
        <title>An insight into the sialome of Amazonian anophelines.</title>
        <authorList>
            <person name="Ribeiro J.M."/>
            <person name="Scarpassa V."/>
            <person name="Calvo E."/>
        </authorList>
    </citation>
    <scope>NUCLEOTIDE SEQUENCE</scope>
</reference>
<proteinExistence type="predicted"/>
<dbReference type="EMBL" id="GGFL01007863">
    <property type="protein sequence ID" value="MBW72041.1"/>
    <property type="molecule type" value="Transcribed_RNA"/>
</dbReference>